<proteinExistence type="predicted"/>
<protein>
    <submittedName>
        <fullName evidence="1">Uncharacterized protein</fullName>
    </submittedName>
</protein>
<keyword evidence="2" id="KW-1185">Reference proteome</keyword>
<name>A0ACC2SIR3_9FUNG</name>
<reference evidence="1" key="1">
    <citation type="submission" date="2022-04" db="EMBL/GenBank/DDBJ databases">
        <title>Genome of the entomopathogenic fungus Entomophthora muscae.</title>
        <authorList>
            <person name="Elya C."/>
            <person name="Lovett B.R."/>
            <person name="Lee E."/>
            <person name="Macias A.M."/>
            <person name="Hajek A.E."/>
            <person name="De Bivort B.L."/>
            <person name="Kasson M.T."/>
            <person name="De Fine Licht H.H."/>
            <person name="Stajich J.E."/>
        </authorList>
    </citation>
    <scope>NUCLEOTIDE SEQUENCE</scope>
    <source>
        <strain evidence="1">Berkeley</strain>
    </source>
</reference>
<organism evidence="1 2">
    <name type="scientific">Entomophthora muscae</name>
    <dbReference type="NCBI Taxonomy" id="34485"/>
    <lineage>
        <taxon>Eukaryota</taxon>
        <taxon>Fungi</taxon>
        <taxon>Fungi incertae sedis</taxon>
        <taxon>Zoopagomycota</taxon>
        <taxon>Entomophthoromycotina</taxon>
        <taxon>Entomophthoromycetes</taxon>
        <taxon>Entomophthorales</taxon>
        <taxon>Entomophthoraceae</taxon>
        <taxon>Entomophthora</taxon>
    </lineage>
</organism>
<dbReference type="EMBL" id="QTSX02005023">
    <property type="protein sequence ID" value="KAJ9062126.1"/>
    <property type="molecule type" value="Genomic_DNA"/>
</dbReference>
<accession>A0ACC2SIR3</accession>
<evidence type="ECO:0000313" key="1">
    <source>
        <dbReference type="EMBL" id="KAJ9062126.1"/>
    </source>
</evidence>
<evidence type="ECO:0000313" key="2">
    <source>
        <dbReference type="Proteomes" id="UP001165960"/>
    </source>
</evidence>
<dbReference type="Proteomes" id="UP001165960">
    <property type="component" value="Unassembled WGS sequence"/>
</dbReference>
<sequence>MSSLHQCRSQAPPRSGTLLSPPPPPLPSNLSQEQPVNSLSSSYKIQCRFEPEDPRLLKPSDDSADEYSTSAKTRLRKRKSLIERQKARFGRLFNDSALQTHQSSFQFRSDDEELVSDDFGLNSPSEVRNLLQGCYATIAGLRVEVDSWQARSRDAQSRVFSLEEDKRLLMAERNVLQQRLLEAEQDSSTQRSRAQTLSAEVDTLDLEIDKLSRDNHRLRKLAYRQDESDGRIAELEEMLSESQRITTATEVRYQKLLIQNEKLKKAHRKLQQSAQRGGADAEVYEKVAWLRESNEKLQFALSNLSILNFSSEAPPSQTSILVGIIHQLIIDNGRLKADTMGYCDLIADIQAENYQMRGQVQSFGSLPLPKASTKVPARLKLRRRSSLTPENKRRPTLLDELKKCETPSNNLSKSLTLHKYHSMEFNPSDSRKRISGIFTTDVPMKHLYQDGWMSVSESESEDISYSRIQTPIPTSIEPISRMLDKKPKPASNSPPLELLVMQTQSLFNRLQASEPKILNRKLQRSFNLPELAPISNTLITNIQQNIELLSTRFQPSNQRHKPTCHHSRSLSLGNPPFDPGYHQADGFLELVSLVQNLLSEIANLRLSVNYLSLAFVDKMNDISQLPSHCYSHHWPSHSSSKPPSIIRCIPPRPNESPCSHLNTRRHSRSTPESSLQRSPMQTRNGIVDYSPRSSLSLDPALVTPTSPLIPHNSCIPLHFASSNSKDVLRKLVRGFRLKPSSSVRTLPSSPLVSVSCNHIERAAVICHTYSLTGANTL</sequence>
<comment type="caution">
    <text evidence="1">The sequence shown here is derived from an EMBL/GenBank/DDBJ whole genome shotgun (WGS) entry which is preliminary data.</text>
</comment>
<gene>
    <name evidence="1" type="ORF">DSO57_1014010</name>
</gene>